<organism evidence="3 4">
    <name type="scientific">Paraconexibacter algicola</name>
    <dbReference type="NCBI Taxonomy" id="2133960"/>
    <lineage>
        <taxon>Bacteria</taxon>
        <taxon>Bacillati</taxon>
        <taxon>Actinomycetota</taxon>
        <taxon>Thermoleophilia</taxon>
        <taxon>Solirubrobacterales</taxon>
        <taxon>Paraconexibacteraceae</taxon>
        <taxon>Paraconexibacter</taxon>
    </lineage>
</organism>
<dbReference type="SUPFAM" id="SSF53448">
    <property type="entry name" value="Nucleotide-diphospho-sugar transferases"/>
    <property type="match status" value="1"/>
</dbReference>
<dbReference type="GO" id="GO:0016779">
    <property type="term" value="F:nucleotidyltransferase activity"/>
    <property type="evidence" value="ECO:0007669"/>
    <property type="project" value="TreeGrafter"/>
</dbReference>
<gene>
    <name evidence="3" type="ORF">C7Y72_18525</name>
</gene>
<dbReference type="Pfam" id="PF12804">
    <property type="entry name" value="NTP_transf_3"/>
    <property type="match status" value="1"/>
</dbReference>
<evidence type="ECO:0000256" key="1">
    <source>
        <dbReference type="ARBA" id="ARBA00022679"/>
    </source>
</evidence>
<name>A0A2T4UDQ0_9ACTN</name>
<dbReference type="Proteomes" id="UP000240739">
    <property type="component" value="Unassembled WGS sequence"/>
</dbReference>
<comment type="caution">
    <text evidence="3">The sequence shown here is derived from an EMBL/GenBank/DDBJ whole genome shotgun (WGS) entry which is preliminary data.</text>
</comment>
<accession>A0A2T4UDQ0</accession>
<keyword evidence="1" id="KW-0808">Transferase</keyword>
<dbReference type="RefSeq" id="WP_107570674.1">
    <property type="nucleotide sequence ID" value="NZ_PYYB01000003.1"/>
</dbReference>
<dbReference type="PANTHER" id="PTHR19136">
    <property type="entry name" value="MOLYBDENUM COFACTOR GUANYLYLTRANSFERASE"/>
    <property type="match status" value="1"/>
</dbReference>
<dbReference type="AlphaFoldDB" id="A0A2T4UDQ0"/>
<evidence type="ECO:0000313" key="4">
    <source>
        <dbReference type="Proteomes" id="UP000240739"/>
    </source>
</evidence>
<dbReference type="InterPro" id="IPR029044">
    <property type="entry name" value="Nucleotide-diphossugar_trans"/>
</dbReference>
<dbReference type="PANTHER" id="PTHR19136:SF81">
    <property type="entry name" value="MOLYBDENUM COFACTOR GUANYLYLTRANSFERASE"/>
    <property type="match status" value="1"/>
</dbReference>
<dbReference type="EMBL" id="PYYB01000003">
    <property type="protein sequence ID" value="PTL55631.1"/>
    <property type="molecule type" value="Genomic_DNA"/>
</dbReference>
<feature type="domain" description="MobA-like NTP transferase" evidence="2">
    <location>
        <begin position="9"/>
        <end position="150"/>
    </location>
</feature>
<dbReference type="OrthoDB" id="4735656at2"/>
<proteinExistence type="predicted"/>
<evidence type="ECO:0000313" key="3">
    <source>
        <dbReference type="EMBL" id="PTL55631.1"/>
    </source>
</evidence>
<evidence type="ECO:0000259" key="2">
    <source>
        <dbReference type="Pfam" id="PF12804"/>
    </source>
</evidence>
<protein>
    <recommendedName>
        <fullName evidence="2">MobA-like NTP transferase domain-containing protein</fullName>
    </recommendedName>
</protein>
<dbReference type="Gene3D" id="3.90.550.10">
    <property type="entry name" value="Spore Coat Polysaccharide Biosynthesis Protein SpsA, Chain A"/>
    <property type="match status" value="1"/>
</dbReference>
<sequence>MSDARAPMGVVLAGGLGRRMGGGKAIVLVRGRALLNHPLAALLAVLPDVAVVAKRDVELPGLDPRVAVWMEPPVPRHPLAGIVQALRLAGGRPVFVAAGDLALLDRATVRRILAVDRGDADAVVPRVAGRLQPLCALYAPGALGRLAGFDPTVRLTDAVQGLRVRELAETDATPYFNVNTPDDLLQATAMLDRRDGFPA</sequence>
<reference evidence="3 4" key="1">
    <citation type="submission" date="2018-03" db="EMBL/GenBank/DDBJ databases">
        <title>Aquarubrobacter algicola gen. nov., sp. nov., a novel actinobacterium isolated from shallow eutrophic lake during the end of cyanobacterial harmful algal blooms.</title>
        <authorList>
            <person name="Chun S.J."/>
        </authorList>
    </citation>
    <scope>NUCLEOTIDE SEQUENCE [LARGE SCALE GENOMIC DNA]</scope>
    <source>
        <strain evidence="3 4">Seoho-28</strain>
    </source>
</reference>
<dbReference type="InterPro" id="IPR025877">
    <property type="entry name" value="MobA-like_NTP_Trfase"/>
</dbReference>
<keyword evidence="4" id="KW-1185">Reference proteome</keyword>